<organism evidence="13 14">
    <name type="scientific">Donghicola mangrovi</name>
    <dbReference type="NCBI Taxonomy" id="2729614"/>
    <lineage>
        <taxon>Bacteria</taxon>
        <taxon>Pseudomonadati</taxon>
        <taxon>Pseudomonadota</taxon>
        <taxon>Alphaproteobacteria</taxon>
        <taxon>Rhodobacterales</taxon>
        <taxon>Roseobacteraceae</taxon>
        <taxon>Donghicola</taxon>
    </lineage>
</organism>
<dbReference type="CDD" id="cd02165">
    <property type="entry name" value="NMNAT"/>
    <property type="match status" value="1"/>
</dbReference>
<evidence type="ECO:0000256" key="4">
    <source>
        <dbReference type="ARBA" id="ARBA00022642"/>
    </source>
</evidence>
<keyword evidence="8 11" id="KW-0067">ATP-binding</keyword>
<dbReference type="PANTHER" id="PTHR39321">
    <property type="entry name" value="NICOTINATE-NUCLEOTIDE ADENYLYLTRANSFERASE-RELATED"/>
    <property type="match status" value="1"/>
</dbReference>
<evidence type="ECO:0000256" key="6">
    <source>
        <dbReference type="ARBA" id="ARBA00022695"/>
    </source>
</evidence>
<evidence type="ECO:0000313" key="13">
    <source>
        <dbReference type="EMBL" id="NVO24934.1"/>
    </source>
</evidence>
<dbReference type="PANTHER" id="PTHR39321:SF3">
    <property type="entry name" value="PHOSPHOPANTETHEINE ADENYLYLTRANSFERASE"/>
    <property type="match status" value="1"/>
</dbReference>
<dbReference type="InterPro" id="IPR004821">
    <property type="entry name" value="Cyt_trans-like"/>
</dbReference>
<dbReference type="NCBIfam" id="NF000843">
    <property type="entry name" value="PRK00071.2-2"/>
    <property type="match status" value="1"/>
</dbReference>
<dbReference type="Proteomes" id="UP000592216">
    <property type="component" value="Unassembled WGS sequence"/>
</dbReference>
<reference evidence="13 14" key="1">
    <citation type="submission" date="2020-04" db="EMBL/GenBank/DDBJ databases">
        <title>Donghicola sp., a member of the Rhodobacteraceae family isolated from mangrove forest in Thailand.</title>
        <authorList>
            <person name="Charoenyingcharoen P."/>
            <person name="Yukphan P."/>
        </authorList>
    </citation>
    <scope>NUCLEOTIDE SEQUENCE [LARGE SCALE GENOMIC DNA]</scope>
    <source>
        <strain evidence="13 14">B5-SW-15</strain>
    </source>
</reference>
<comment type="function">
    <text evidence="1 11">Catalyzes the reversible adenylation of nicotinate mononucleotide (NaMN) to nicotinic acid adenine dinucleotide (NaAD).</text>
</comment>
<evidence type="ECO:0000256" key="2">
    <source>
        <dbReference type="ARBA" id="ARBA00005019"/>
    </source>
</evidence>
<keyword evidence="5 11" id="KW-0808">Transferase</keyword>
<keyword evidence="7 11" id="KW-0547">Nucleotide-binding</keyword>
<accession>A0A850Q7N9</accession>
<evidence type="ECO:0000256" key="8">
    <source>
        <dbReference type="ARBA" id="ARBA00022840"/>
    </source>
</evidence>
<dbReference type="HAMAP" id="MF_00244">
    <property type="entry name" value="NaMN_adenylyltr"/>
    <property type="match status" value="1"/>
</dbReference>
<evidence type="ECO:0000256" key="3">
    <source>
        <dbReference type="ARBA" id="ARBA00009014"/>
    </source>
</evidence>
<evidence type="ECO:0000256" key="10">
    <source>
        <dbReference type="ARBA" id="ARBA00048721"/>
    </source>
</evidence>
<protein>
    <recommendedName>
        <fullName evidence="11">Probable nicotinate-nucleotide adenylyltransferase</fullName>
        <ecNumber evidence="11">2.7.7.18</ecNumber>
    </recommendedName>
    <alternativeName>
        <fullName evidence="11">Deamido-NAD(+) diphosphorylase</fullName>
    </alternativeName>
    <alternativeName>
        <fullName evidence="11">Deamido-NAD(+) pyrophosphorylase</fullName>
    </alternativeName>
    <alternativeName>
        <fullName evidence="11">Nicotinate mononucleotide adenylyltransferase</fullName>
        <shortName evidence="11">NaMN adenylyltransferase</shortName>
    </alternativeName>
</protein>
<dbReference type="GO" id="GO:0004515">
    <property type="term" value="F:nicotinate-nucleotide adenylyltransferase activity"/>
    <property type="evidence" value="ECO:0007669"/>
    <property type="project" value="UniProtKB-UniRule"/>
</dbReference>
<comment type="caution">
    <text evidence="13">The sequence shown here is derived from an EMBL/GenBank/DDBJ whole genome shotgun (WGS) entry which is preliminary data.</text>
</comment>
<dbReference type="SUPFAM" id="SSF52374">
    <property type="entry name" value="Nucleotidylyl transferase"/>
    <property type="match status" value="1"/>
</dbReference>
<feature type="domain" description="Cytidyltransferase-like" evidence="12">
    <location>
        <begin position="16"/>
        <end position="194"/>
    </location>
</feature>
<evidence type="ECO:0000256" key="9">
    <source>
        <dbReference type="ARBA" id="ARBA00023027"/>
    </source>
</evidence>
<name>A0A850Q7N9_9RHOB</name>
<gene>
    <name evidence="11" type="primary">nadD</name>
    <name evidence="13" type="ORF">HJ536_16385</name>
</gene>
<evidence type="ECO:0000259" key="12">
    <source>
        <dbReference type="Pfam" id="PF01467"/>
    </source>
</evidence>
<dbReference type="NCBIfam" id="TIGR00482">
    <property type="entry name" value="nicotinate (nicotinamide) nucleotide adenylyltransferase"/>
    <property type="match status" value="1"/>
</dbReference>
<evidence type="ECO:0000256" key="5">
    <source>
        <dbReference type="ARBA" id="ARBA00022679"/>
    </source>
</evidence>
<dbReference type="AlphaFoldDB" id="A0A850Q7N9"/>
<dbReference type="UniPathway" id="UPA00253">
    <property type="reaction ID" value="UER00332"/>
</dbReference>
<evidence type="ECO:0000313" key="14">
    <source>
        <dbReference type="Proteomes" id="UP000592216"/>
    </source>
</evidence>
<dbReference type="GO" id="GO:0009435">
    <property type="term" value="P:NAD+ biosynthetic process"/>
    <property type="evidence" value="ECO:0007669"/>
    <property type="project" value="UniProtKB-UniRule"/>
</dbReference>
<keyword evidence="4 11" id="KW-0662">Pyridine nucleotide biosynthesis</keyword>
<dbReference type="Gene3D" id="3.40.50.620">
    <property type="entry name" value="HUPs"/>
    <property type="match status" value="1"/>
</dbReference>
<dbReference type="InterPro" id="IPR014729">
    <property type="entry name" value="Rossmann-like_a/b/a_fold"/>
</dbReference>
<dbReference type="EMBL" id="JABCJE010000010">
    <property type="protein sequence ID" value="NVO24934.1"/>
    <property type="molecule type" value="Genomic_DNA"/>
</dbReference>
<dbReference type="InterPro" id="IPR005248">
    <property type="entry name" value="NadD/NMNAT"/>
</dbReference>
<comment type="catalytic activity">
    <reaction evidence="10 11">
        <text>nicotinate beta-D-ribonucleotide + ATP + H(+) = deamido-NAD(+) + diphosphate</text>
        <dbReference type="Rhea" id="RHEA:22860"/>
        <dbReference type="ChEBI" id="CHEBI:15378"/>
        <dbReference type="ChEBI" id="CHEBI:30616"/>
        <dbReference type="ChEBI" id="CHEBI:33019"/>
        <dbReference type="ChEBI" id="CHEBI:57502"/>
        <dbReference type="ChEBI" id="CHEBI:58437"/>
        <dbReference type="EC" id="2.7.7.18"/>
    </reaction>
</comment>
<keyword evidence="6 11" id="KW-0548">Nucleotidyltransferase</keyword>
<evidence type="ECO:0000256" key="11">
    <source>
        <dbReference type="HAMAP-Rule" id="MF_00244"/>
    </source>
</evidence>
<evidence type="ECO:0000256" key="7">
    <source>
        <dbReference type="ARBA" id="ARBA00022741"/>
    </source>
</evidence>
<dbReference type="GO" id="GO:0005524">
    <property type="term" value="F:ATP binding"/>
    <property type="evidence" value="ECO:0007669"/>
    <property type="project" value="UniProtKB-KW"/>
</dbReference>
<keyword evidence="9 11" id="KW-0520">NAD</keyword>
<dbReference type="RefSeq" id="WP_177158541.1">
    <property type="nucleotide sequence ID" value="NZ_JABCJE010000010.1"/>
</dbReference>
<dbReference type="EC" id="2.7.7.18" evidence="11"/>
<dbReference type="Pfam" id="PF01467">
    <property type="entry name" value="CTP_transf_like"/>
    <property type="match status" value="1"/>
</dbReference>
<comment type="pathway">
    <text evidence="2 11">Cofactor biosynthesis; NAD(+) biosynthesis; deamido-NAD(+) from nicotinate D-ribonucleotide: step 1/1.</text>
</comment>
<sequence length="200" mass="22341">MPYNLPFVAPGQVIGLLGGSFDPPHGGHVQITREALKRFGLDQVWWLVSPGNPLKSRGPAPIEQRLQAARDLMQHPRVHVTDIEARIGTRYTAQTLERLQQLVPQARFVWLMGADNLAGFHRWDRWQDIMSMVPVGVLARPGDRMAARFSKAARVFDGARLDSAASRTLGQGDAPRWCFVNIPMNAQSSTALRKSGRWPQ</sequence>
<dbReference type="NCBIfam" id="NF000845">
    <property type="entry name" value="PRK00071.2-4"/>
    <property type="match status" value="1"/>
</dbReference>
<proteinExistence type="inferred from homology"/>
<comment type="similarity">
    <text evidence="3 11">Belongs to the NadD family.</text>
</comment>
<evidence type="ECO:0000256" key="1">
    <source>
        <dbReference type="ARBA" id="ARBA00002324"/>
    </source>
</evidence>